<dbReference type="EMBL" id="CAJVPT010026771">
    <property type="protein sequence ID" value="CAG8680775.1"/>
    <property type="molecule type" value="Genomic_DNA"/>
</dbReference>
<proteinExistence type="predicted"/>
<evidence type="ECO:0000313" key="2">
    <source>
        <dbReference type="Proteomes" id="UP000789525"/>
    </source>
</evidence>
<dbReference type="Proteomes" id="UP000789525">
    <property type="component" value="Unassembled WGS sequence"/>
</dbReference>
<name>A0ACA9NX49_9GLOM</name>
<sequence>PAMRAFTGFALVLAGIFSSSWQGSSPESNDGPSWNLVPMFGAMASSTPEMTATYFKNTPAKLYYFDDTTSVLYLDSMEGNVWLSEDEGKIWRLINDVPRGEAVQLIEHPFDNRMKRNITGLKIEDELGEVSRCHYHLRILPTLWPSTRIQADRAIYYIKASSAKGIQYSDQENATYYTKDAFSDEPKLLVSQSSKCLFAHSSKDFLHNEHKDLIFCLAFETTADEAPSPESARLIASNDFFSEDRRIIDFGVGTRLSRGAIAMGVVSKFLVVALRDLSEGNNGEMVLYVTIDAKNWAKAHFPHSSNSKLHENSYTIVESTTHSLAIDVQSHASRNIGTLFVSNSNGTFFVESMRNTHRSDSGYVDFENLVNIEGVGMANYIDNAEEIDRGSSARLKLKSKITYDDGSSWDFIQAPSRDMHDKPFSCDTTKVAKCSLHLHSVSNPHNIGRVFSSTAPGFVMGVGTVSEFLDEYEESDTYLSTDGGRNWKQVRHGAHKYEFGDQGNIMVIINDEKAVDHFRYSIDSDSTSQKFLLLGALDRKDQTDSGKFVVVHLDFAGMRSRQCGDGDLEKWYARGKSGHECIMGHKDPESHSENCACTDADYEWTASVNLLAQSPSQLGPALVMDQIKHIWDPRDIASYLETPVTKKVAFVKTTQYPKIVTKVCISHLHTVHCESLTPLEAEPPEGEVVHQTTVLVQLYDGSIWQSSNEGYTWKQLYPEEKLLTFYMHTYSDDRAYLFTGTKTYYYTTDGGRSWNIQEAPLPPNLQ</sequence>
<organism evidence="1 2">
    <name type="scientific">Acaulospora colombiana</name>
    <dbReference type="NCBI Taxonomy" id="27376"/>
    <lineage>
        <taxon>Eukaryota</taxon>
        <taxon>Fungi</taxon>
        <taxon>Fungi incertae sedis</taxon>
        <taxon>Mucoromycota</taxon>
        <taxon>Glomeromycotina</taxon>
        <taxon>Glomeromycetes</taxon>
        <taxon>Diversisporales</taxon>
        <taxon>Acaulosporaceae</taxon>
        <taxon>Acaulospora</taxon>
    </lineage>
</organism>
<comment type="caution">
    <text evidence="1">The sequence shown here is derived from an EMBL/GenBank/DDBJ whole genome shotgun (WGS) entry which is preliminary data.</text>
</comment>
<feature type="non-terminal residue" evidence="1">
    <location>
        <position position="766"/>
    </location>
</feature>
<keyword evidence="2" id="KW-1185">Reference proteome</keyword>
<feature type="non-terminal residue" evidence="1">
    <location>
        <position position="1"/>
    </location>
</feature>
<protein>
    <submittedName>
        <fullName evidence="1">7423_t:CDS:1</fullName>
    </submittedName>
</protein>
<evidence type="ECO:0000313" key="1">
    <source>
        <dbReference type="EMBL" id="CAG8680775.1"/>
    </source>
</evidence>
<accession>A0ACA9NX49</accession>
<gene>
    <name evidence="1" type="ORF">ACOLOM_LOCUS9327</name>
</gene>
<reference evidence="1" key="1">
    <citation type="submission" date="2021-06" db="EMBL/GenBank/DDBJ databases">
        <authorList>
            <person name="Kallberg Y."/>
            <person name="Tangrot J."/>
            <person name="Rosling A."/>
        </authorList>
    </citation>
    <scope>NUCLEOTIDE SEQUENCE</scope>
    <source>
        <strain evidence="1">CL356</strain>
    </source>
</reference>